<dbReference type="InterPro" id="IPR001296">
    <property type="entry name" value="Glyco_trans_1"/>
</dbReference>
<dbReference type="GO" id="GO:1901135">
    <property type="term" value="P:carbohydrate derivative metabolic process"/>
    <property type="evidence" value="ECO:0007669"/>
    <property type="project" value="UniProtKB-ARBA"/>
</dbReference>
<feature type="domain" description="Glycosyl transferase family 1" evidence="1">
    <location>
        <begin position="186"/>
        <end position="320"/>
    </location>
</feature>
<protein>
    <submittedName>
        <fullName evidence="3">Glycosyl transferase</fullName>
    </submittedName>
</protein>
<dbReference type="PANTHER" id="PTHR12526">
    <property type="entry name" value="GLYCOSYLTRANSFERASE"/>
    <property type="match status" value="1"/>
</dbReference>
<dbReference type="Pfam" id="PF13439">
    <property type="entry name" value="Glyco_transf_4"/>
    <property type="match status" value="1"/>
</dbReference>
<dbReference type="EMBL" id="BSPD01000035">
    <property type="protein sequence ID" value="GLS25876.1"/>
    <property type="molecule type" value="Genomic_DNA"/>
</dbReference>
<dbReference type="AlphaFoldDB" id="A0AA37T5E6"/>
<dbReference type="SUPFAM" id="SSF53756">
    <property type="entry name" value="UDP-Glycosyltransferase/glycogen phosphorylase"/>
    <property type="match status" value="1"/>
</dbReference>
<dbReference type="Gene3D" id="3.40.50.2000">
    <property type="entry name" value="Glycogen Phosphorylase B"/>
    <property type="match status" value="2"/>
</dbReference>
<keyword evidence="4" id="KW-1185">Reference proteome</keyword>
<dbReference type="PANTHER" id="PTHR12526:SF638">
    <property type="entry name" value="SPORE COAT PROTEIN SA"/>
    <property type="match status" value="1"/>
</dbReference>
<reference evidence="3 4" key="1">
    <citation type="journal article" date="2014" name="Int. J. Syst. Evol. Microbiol.">
        <title>Complete genome sequence of Corynebacterium casei LMG S-19264T (=DSM 44701T), isolated from a smear-ripened cheese.</title>
        <authorList>
            <consortium name="US DOE Joint Genome Institute (JGI-PGF)"/>
            <person name="Walter F."/>
            <person name="Albersmeier A."/>
            <person name="Kalinowski J."/>
            <person name="Ruckert C."/>
        </authorList>
    </citation>
    <scope>NUCLEOTIDE SEQUENCE [LARGE SCALE GENOMIC DNA]</scope>
    <source>
        <strain evidence="3 4">NBRC 110095</strain>
    </source>
</reference>
<feature type="domain" description="Glycosyltransferase subfamily 4-like N-terminal" evidence="2">
    <location>
        <begin position="13"/>
        <end position="166"/>
    </location>
</feature>
<keyword evidence="3" id="KW-0808">Transferase</keyword>
<evidence type="ECO:0000313" key="3">
    <source>
        <dbReference type="EMBL" id="GLS25876.1"/>
    </source>
</evidence>
<dbReference type="InterPro" id="IPR028098">
    <property type="entry name" value="Glyco_trans_4-like_N"/>
</dbReference>
<dbReference type="RefSeq" id="WP_232595057.1">
    <property type="nucleotide sequence ID" value="NZ_BSPD01000035.1"/>
</dbReference>
<dbReference type="Proteomes" id="UP001156870">
    <property type="component" value="Unassembled WGS sequence"/>
</dbReference>
<accession>A0AA37T5E6</accession>
<comment type="caution">
    <text evidence="3">The sequence shown here is derived from an EMBL/GenBank/DDBJ whole genome shotgun (WGS) entry which is preliminary data.</text>
</comment>
<dbReference type="CDD" id="cd03819">
    <property type="entry name" value="GT4_WavL-like"/>
    <property type="match status" value="1"/>
</dbReference>
<evidence type="ECO:0000313" key="4">
    <source>
        <dbReference type="Proteomes" id="UP001156870"/>
    </source>
</evidence>
<evidence type="ECO:0000259" key="2">
    <source>
        <dbReference type="Pfam" id="PF13439"/>
    </source>
</evidence>
<proteinExistence type="predicted"/>
<evidence type="ECO:0000259" key="1">
    <source>
        <dbReference type="Pfam" id="PF00534"/>
    </source>
</evidence>
<gene>
    <name evidence="3" type="primary">lpsB</name>
    <name evidence="3" type="ORF">GCM10007877_15900</name>
</gene>
<sequence length="385" mass="42999">MKVLQVLPELNSGGVERGTVEFARHLVKTGHESLVMSAGGKLVPTLEQQGSQHLTFPVHKKSLLSLRHVLPLRRLIKSIKPDIIHVRSRLPAWLIYLAIGKFPRNQRPGIVSTFHGLYSTNRYSAVMGKADKVIAISDCVKEYITHFYPSVPASDITVVHRGVDTETFQANQEPPTEWREAFYQSFPVLEGKPLIIMPGRLSRWKGQTAFIDLIHRLKSSGQSCHGIIIGGTTPGKDHFKEELLSKIQTLNLSDDITLLGHRNDIEHLFREASLVCNLSLRPEPFGRTVIEALAVGCPVLAFDMGGPAESLRYSLPTGLISVTRKDANPRTEIEITDSILERLTQTAIQLLTSPPNFTLDSQFTLDTQARKTLEVYQSVYNAVRR</sequence>
<dbReference type="Pfam" id="PF00534">
    <property type="entry name" value="Glycos_transf_1"/>
    <property type="match status" value="1"/>
</dbReference>
<name>A0AA37T5E6_9GAMM</name>
<dbReference type="GO" id="GO:0016757">
    <property type="term" value="F:glycosyltransferase activity"/>
    <property type="evidence" value="ECO:0007669"/>
    <property type="project" value="InterPro"/>
</dbReference>
<organism evidence="3 4">
    <name type="scientific">Marinibactrum halimedae</name>
    <dbReference type="NCBI Taxonomy" id="1444977"/>
    <lineage>
        <taxon>Bacteria</taxon>
        <taxon>Pseudomonadati</taxon>
        <taxon>Pseudomonadota</taxon>
        <taxon>Gammaproteobacteria</taxon>
        <taxon>Cellvibrionales</taxon>
        <taxon>Cellvibrionaceae</taxon>
        <taxon>Marinibactrum</taxon>
    </lineage>
</organism>